<protein>
    <recommendedName>
        <fullName evidence="9">Bacteriocin immunity protein</fullName>
    </recommendedName>
</protein>
<reference evidence="1 8" key="4">
    <citation type="submission" date="2020-07" db="EMBL/GenBank/DDBJ databases">
        <title>Organ Donor 1.</title>
        <authorList>
            <person name="Marsh A.J."/>
            <person name="Azcarate-Peril M.A."/>
        </authorList>
    </citation>
    <scope>NUCLEOTIDE SEQUENCE [LARGE SCALE GENOMIC DNA]</scope>
    <source>
        <strain evidence="1 8">AMC0712</strain>
    </source>
</reference>
<dbReference type="EMBL" id="MTJY01000051">
    <property type="protein sequence ID" value="ONN73794.1"/>
    <property type="molecule type" value="Genomic_DNA"/>
</dbReference>
<accession>A0A0E3CQ65</accession>
<reference evidence="3 6" key="2">
    <citation type="submission" date="2017-12" db="EMBL/GenBank/DDBJ databases">
        <title>Phylogenetic diversity of female urinary microbiome.</title>
        <authorList>
            <person name="Thomas-White K."/>
            <person name="Wolfe A.J."/>
        </authorList>
    </citation>
    <scope>NUCLEOTIDE SEQUENCE [LARGE SCALE GENOMIC DNA]</scope>
    <source>
        <strain evidence="3 6">UMB0004</strain>
    </source>
</reference>
<evidence type="ECO:0000313" key="3">
    <source>
        <dbReference type="EMBL" id="PLA56192.1"/>
    </source>
</evidence>
<dbReference type="EMBL" id="JACCKI010000009">
    <property type="protein sequence ID" value="NZA05632.1"/>
    <property type="molecule type" value="Genomic_DNA"/>
</dbReference>
<proteinExistence type="predicted"/>
<evidence type="ECO:0000313" key="6">
    <source>
        <dbReference type="Proteomes" id="UP000234212"/>
    </source>
</evidence>
<dbReference type="EMBL" id="SSHM01000001">
    <property type="protein sequence ID" value="THC79195.1"/>
    <property type="molecule type" value="Genomic_DNA"/>
</dbReference>
<dbReference type="Proteomes" id="UP000189067">
    <property type="component" value="Unassembled WGS sequence"/>
</dbReference>
<reference evidence="2 5" key="1">
    <citation type="submission" date="2017-01" db="EMBL/GenBank/DDBJ databases">
        <title>In silico prediction, in vitro antibacterial spectrum and physicochemical properties of a putative bacteriocin produced by Lactobacillus rhamnosus strain L156.4.</title>
        <authorList>
            <person name="Silveira A.M."/>
            <person name="Monteiro A.S."/>
            <person name="Santos V.L."/>
            <person name="Nicoli J.R."/>
            <person name="Azevedo V."/>
            <person name="Soares S.C."/>
            <person name="Castro-Oliveira L."/>
            <person name="Dias-Souza M.V."/>
            <person name="Nardi R.M."/>
        </authorList>
    </citation>
    <scope>NUCLEOTIDE SEQUENCE [LARGE SCALE GENOMIC DNA]</scope>
    <source>
        <strain evidence="2 5">L156.4</strain>
    </source>
</reference>
<name>A0A0E3CQ65_LACRH</name>
<organism evidence="1 8">
    <name type="scientific">Lacticaseibacillus rhamnosus</name>
    <name type="common">Lactobacillus rhamnosus</name>
    <dbReference type="NCBI Taxonomy" id="47715"/>
    <lineage>
        <taxon>Bacteria</taxon>
        <taxon>Bacillati</taxon>
        <taxon>Bacillota</taxon>
        <taxon>Bacilli</taxon>
        <taxon>Lactobacillales</taxon>
        <taxon>Lactobacillaceae</taxon>
        <taxon>Lacticaseibacillus</taxon>
    </lineage>
</organism>
<evidence type="ECO:0000313" key="1">
    <source>
        <dbReference type="EMBL" id="NZA05632.1"/>
    </source>
</evidence>
<dbReference type="Proteomes" id="UP000234212">
    <property type="component" value="Unassembled WGS sequence"/>
</dbReference>
<gene>
    <name evidence="2" type="ORF">BWR10_12930</name>
    <name evidence="3" type="ORF">CYJ91_11020</name>
    <name evidence="4" type="ORF">E6L36_01445</name>
    <name evidence="1" type="ORF">H0N82_11160</name>
</gene>
<evidence type="ECO:0008006" key="9">
    <source>
        <dbReference type="Google" id="ProtNLM"/>
    </source>
</evidence>
<dbReference type="EMBL" id="PKJX01000005">
    <property type="protein sequence ID" value="PLA56192.1"/>
    <property type="molecule type" value="Genomic_DNA"/>
</dbReference>
<evidence type="ECO:0000313" key="8">
    <source>
        <dbReference type="Proteomes" id="UP000552935"/>
    </source>
</evidence>
<comment type="caution">
    <text evidence="1">The sequence shown here is derived from an EMBL/GenBank/DDBJ whole genome shotgun (WGS) entry which is preliminary data.</text>
</comment>
<evidence type="ECO:0000313" key="2">
    <source>
        <dbReference type="EMBL" id="ONN73794.1"/>
    </source>
</evidence>
<dbReference type="AlphaFoldDB" id="A0A0E3CQ65"/>
<dbReference type="GeneID" id="69830328"/>
<dbReference type="Proteomes" id="UP000552935">
    <property type="component" value="Unassembled WGS sequence"/>
</dbReference>
<evidence type="ECO:0000313" key="5">
    <source>
        <dbReference type="Proteomes" id="UP000189067"/>
    </source>
</evidence>
<reference evidence="4 7" key="3">
    <citation type="submission" date="2019-04" db="EMBL/GenBank/DDBJ databases">
        <title>Genome Announcement to Ensure Probiotic Safety of Lactobacillus rhamnosus UBLR-58.</title>
        <authorList>
            <person name="Sulthana A."/>
            <person name="Lakshmi S.G."/>
            <person name="Madempudi R.S."/>
        </authorList>
    </citation>
    <scope>NUCLEOTIDE SEQUENCE [LARGE SCALE GENOMIC DNA]</scope>
    <source>
        <strain evidence="4 7">UBLR-58</strain>
    </source>
</reference>
<sequence>MEKKQELIAKMLELQHLFEKQSDATSQAIVASIKQAIDKVADKRIQGVNIAPQVLPIGYFIRDEMRDHQYQLTLAQRTVLFDMEGMAEAIANKYFSGIPSF</sequence>
<dbReference type="RefSeq" id="WP_005690910.1">
    <property type="nucleotide sequence ID" value="NZ_BSWG01000065.1"/>
</dbReference>
<evidence type="ECO:0000313" key="7">
    <source>
        <dbReference type="Proteomes" id="UP000307517"/>
    </source>
</evidence>
<evidence type="ECO:0000313" key="4">
    <source>
        <dbReference type="EMBL" id="THC79195.1"/>
    </source>
</evidence>
<dbReference type="Proteomes" id="UP000307517">
    <property type="component" value="Unassembled WGS sequence"/>
</dbReference>